<accession>A0A0F8ZRP4</accession>
<dbReference type="EMBL" id="LAZR01061910">
    <property type="protein sequence ID" value="KKK62616.1"/>
    <property type="molecule type" value="Genomic_DNA"/>
</dbReference>
<feature type="non-terminal residue" evidence="1">
    <location>
        <position position="24"/>
    </location>
</feature>
<sequence length="24" mass="2856">MLKYSWQEVIGSANNLRDKLDLYV</sequence>
<reference evidence="1" key="1">
    <citation type="journal article" date="2015" name="Nature">
        <title>Complex archaea that bridge the gap between prokaryotes and eukaryotes.</title>
        <authorList>
            <person name="Spang A."/>
            <person name="Saw J.H."/>
            <person name="Jorgensen S.L."/>
            <person name="Zaremba-Niedzwiedzka K."/>
            <person name="Martijn J."/>
            <person name="Lind A.E."/>
            <person name="van Eijk R."/>
            <person name="Schleper C."/>
            <person name="Guy L."/>
            <person name="Ettema T.J."/>
        </authorList>
    </citation>
    <scope>NUCLEOTIDE SEQUENCE</scope>
</reference>
<comment type="caution">
    <text evidence="1">The sequence shown here is derived from an EMBL/GenBank/DDBJ whole genome shotgun (WGS) entry which is preliminary data.</text>
</comment>
<dbReference type="AlphaFoldDB" id="A0A0F8ZRP4"/>
<evidence type="ECO:0000313" key="1">
    <source>
        <dbReference type="EMBL" id="KKK62616.1"/>
    </source>
</evidence>
<name>A0A0F8ZRP4_9ZZZZ</name>
<gene>
    <name evidence="1" type="ORF">LCGC14_3002570</name>
</gene>
<protein>
    <submittedName>
        <fullName evidence="1">Uncharacterized protein</fullName>
    </submittedName>
</protein>
<organism evidence="1">
    <name type="scientific">marine sediment metagenome</name>
    <dbReference type="NCBI Taxonomy" id="412755"/>
    <lineage>
        <taxon>unclassified sequences</taxon>
        <taxon>metagenomes</taxon>
        <taxon>ecological metagenomes</taxon>
    </lineage>
</organism>
<proteinExistence type="predicted"/>